<comment type="caution">
    <text evidence="1">The sequence shown here is derived from an EMBL/GenBank/DDBJ whole genome shotgun (WGS) entry which is preliminary data.</text>
</comment>
<gene>
    <name evidence="1" type="ORF">DSO57_1005813</name>
</gene>
<evidence type="ECO:0000313" key="1">
    <source>
        <dbReference type="EMBL" id="KAJ9074495.1"/>
    </source>
</evidence>
<accession>A0ACC2TIT3</accession>
<sequence length="487" mass="53015">MLWLLLLVSASCTLVELDRATAHCDGIDLREITIQALHDHYLTGRLTVQKVTECYLNRIHDLNPILNAVISTNPNAHLDAIELDLKMKRGKWGSLYGIPILVKDNIAVDGMQTTAGTLFLKDIFPKKEAIVVQRLRKHGAIILGKTNLSELSGLLQSDAEQGFSFAGGQTKNPYNLTSDIFGSSSGSAAAVAANLAMGALGTETVGSIISPASTTALYGFKPNHTPTLNKGLVPLSKLLDTVGVIARTASDTAILAKAITSKARLGNNRTDLKEIRIGVLETYFENPDVKPHLNLTNESLINLEKIGVKIVKTTSFYMPPAYTYSVLTDIICGFGPNIQKYLKRDTSRLISANPKIKDLKSIVRWYKNHPCSRNYTLELLIPTLNCSADPTLSLRKLQHEMQHNLTEFFVQNRYDAILVPSHPRPMGYVAALIAGYPVINLPVGFAKDGSSVGAALFGPANSGSLLLNLAMAFDAQTPSRLPPKFLN</sequence>
<organism evidence="1 2">
    <name type="scientific">Entomophthora muscae</name>
    <dbReference type="NCBI Taxonomy" id="34485"/>
    <lineage>
        <taxon>Eukaryota</taxon>
        <taxon>Fungi</taxon>
        <taxon>Fungi incertae sedis</taxon>
        <taxon>Zoopagomycota</taxon>
        <taxon>Entomophthoromycotina</taxon>
        <taxon>Entomophthoromycetes</taxon>
        <taxon>Entomophthorales</taxon>
        <taxon>Entomophthoraceae</taxon>
        <taxon>Entomophthora</taxon>
    </lineage>
</organism>
<reference evidence="1" key="1">
    <citation type="submission" date="2022-04" db="EMBL/GenBank/DDBJ databases">
        <title>Genome of the entomopathogenic fungus Entomophthora muscae.</title>
        <authorList>
            <person name="Elya C."/>
            <person name="Lovett B.R."/>
            <person name="Lee E."/>
            <person name="Macias A.M."/>
            <person name="Hajek A.E."/>
            <person name="De Bivort B.L."/>
            <person name="Kasson M.T."/>
            <person name="De Fine Licht H.H."/>
            <person name="Stajich J.E."/>
        </authorList>
    </citation>
    <scope>NUCLEOTIDE SEQUENCE</scope>
    <source>
        <strain evidence="1">Berkeley</strain>
    </source>
</reference>
<protein>
    <submittedName>
        <fullName evidence="1">Uncharacterized protein</fullName>
    </submittedName>
</protein>
<dbReference type="EMBL" id="QTSX02002856">
    <property type="protein sequence ID" value="KAJ9074495.1"/>
    <property type="molecule type" value="Genomic_DNA"/>
</dbReference>
<name>A0ACC2TIT3_9FUNG</name>
<proteinExistence type="predicted"/>
<evidence type="ECO:0000313" key="2">
    <source>
        <dbReference type="Proteomes" id="UP001165960"/>
    </source>
</evidence>
<dbReference type="Proteomes" id="UP001165960">
    <property type="component" value="Unassembled WGS sequence"/>
</dbReference>
<keyword evidence="2" id="KW-1185">Reference proteome</keyword>